<comment type="caution">
    <text evidence="1">The sequence shown here is derived from an EMBL/GenBank/DDBJ whole genome shotgun (WGS) entry which is preliminary data.</text>
</comment>
<keyword evidence="2" id="KW-1185">Reference proteome</keyword>
<reference evidence="1 2" key="1">
    <citation type="submission" date="2021-06" db="EMBL/GenBank/DDBJ databases">
        <title>Caerostris darwini draft genome.</title>
        <authorList>
            <person name="Kono N."/>
            <person name="Arakawa K."/>
        </authorList>
    </citation>
    <scope>NUCLEOTIDE SEQUENCE [LARGE SCALE GENOMIC DNA]</scope>
</reference>
<organism evidence="1 2">
    <name type="scientific">Caerostris darwini</name>
    <dbReference type="NCBI Taxonomy" id="1538125"/>
    <lineage>
        <taxon>Eukaryota</taxon>
        <taxon>Metazoa</taxon>
        <taxon>Ecdysozoa</taxon>
        <taxon>Arthropoda</taxon>
        <taxon>Chelicerata</taxon>
        <taxon>Arachnida</taxon>
        <taxon>Araneae</taxon>
        <taxon>Araneomorphae</taxon>
        <taxon>Entelegynae</taxon>
        <taxon>Araneoidea</taxon>
        <taxon>Araneidae</taxon>
        <taxon>Caerostris</taxon>
    </lineage>
</organism>
<proteinExistence type="predicted"/>
<dbReference type="AlphaFoldDB" id="A0AAV4UDX3"/>
<dbReference type="EMBL" id="BPLQ01011146">
    <property type="protein sequence ID" value="GIY55957.1"/>
    <property type="molecule type" value="Genomic_DNA"/>
</dbReference>
<protein>
    <submittedName>
        <fullName evidence="1">Uncharacterized protein</fullName>
    </submittedName>
</protein>
<name>A0AAV4UDX3_9ARAC</name>
<evidence type="ECO:0000313" key="1">
    <source>
        <dbReference type="EMBL" id="GIY55957.1"/>
    </source>
</evidence>
<dbReference type="Proteomes" id="UP001054837">
    <property type="component" value="Unassembled WGS sequence"/>
</dbReference>
<evidence type="ECO:0000313" key="2">
    <source>
        <dbReference type="Proteomes" id="UP001054837"/>
    </source>
</evidence>
<accession>A0AAV4UDX3</accession>
<sequence>MASFSKRKKVPSSTATSSVLPDIYFSHEKYTNWVLIRSEPSRLLDKATDMHPLNLSFAEFPRREGVGDPDRLRVGRLRDG</sequence>
<gene>
    <name evidence="1" type="ORF">CDAR_13491</name>
</gene>